<comment type="similarity">
    <text evidence="1">Belongs to the peptidase S1 family.</text>
</comment>
<gene>
    <name evidence="7" type="ORF">g.2614</name>
</gene>
<dbReference type="PROSITE" id="PS00134">
    <property type="entry name" value="TRYPSIN_HIS"/>
    <property type="match status" value="1"/>
</dbReference>
<dbReference type="Pfam" id="PF00089">
    <property type="entry name" value="Trypsin"/>
    <property type="match status" value="1"/>
</dbReference>
<dbReference type="EMBL" id="GEDC01016723">
    <property type="protein sequence ID" value="JAS20575.1"/>
    <property type="molecule type" value="Transcribed_RNA"/>
</dbReference>
<reference evidence="7" key="1">
    <citation type="submission" date="2015-12" db="EMBL/GenBank/DDBJ databases">
        <title>De novo transcriptome assembly of four potential Pierce s Disease insect vectors from Arizona vineyards.</title>
        <authorList>
            <person name="Tassone E.E."/>
        </authorList>
    </citation>
    <scope>NUCLEOTIDE SEQUENCE</scope>
</reference>
<dbReference type="CDD" id="cd00190">
    <property type="entry name" value="Tryp_SPc"/>
    <property type="match status" value="1"/>
</dbReference>
<keyword evidence="2" id="KW-0645">Protease</keyword>
<dbReference type="AlphaFoldDB" id="A0A1B6D4S4"/>
<dbReference type="GO" id="GO:0004252">
    <property type="term" value="F:serine-type endopeptidase activity"/>
    <property type="evidence" value="ECO:0007669"/>
    <property type="project" value="InterPro"/>
</dbReference>
<keyword evidence="3" id="KW-0378">Hydrolase</keyword>
<dbReference type="FunFam" id="2.40.10.10:FF:000068">
    <property type="entry name" value="transmembrane protease serine 2"/>
    <property type="match status" value="1"/>
</dbReference>
<dbReference type="InterPro" id="IPR018114">
    <property type="entry name" value="TRYPSIN_HIS"/>
</dbReference>
<dbReference type="InterPro" id="IPR043504">
    <property type="entry name" value="Peptidase_S1_PA_chymotrypsin"/>
</dbReference>
<dbReference type="GO" id="GO:0006508">
    <property type="term" value="P:proteolysis"/>
    <property type="evidence" value="ECO:0007669"/>
    <property type="project" value="UniProtKB-KW"/>
</dbReference>
<dbReference type="PROSITE" id="PS50240">
    <property type="entry name" value="TRYPSIN_DOM"/>
    <property type="match status" value="1"/>
</dbReference>
<evidence type="ECO:0000256" key="5">
    <source>
        <dbReference type="ARBA" id="ARBA00023157"/>
    </source>
</evidence>
<dbReference type="InterPro" id="IPR009003">
    <property type="entry name" value="Peptidase_S1_PA"/>
</dbReference>
<organism evidence="7">
    <name type="scientific">Clastoptera arizonana</name>
    <name type="common">Arizona spittle bug</name>
    <dbReference type="NCBI Taxonomy" id="38151"/>
    <lineage>
        <taxon>Eukaryota</taxon>
        <taxon>Metazoa</taxon>
        <taxon>Ecdysozoa</taxon>
        <taxon>Arthropoda</taxon>
        <taxon>Hexapoda</taxon>
        <taxon>Insecta</taxon>
        <taxon>Pterygota</taxon>
        <taxon>Neoptera</taxon>
        <taxon>Paraneoptera</taxon>
        <taxon>Hemiptera</taxon>
        <taxon>Auchenorrhyncha</taxon>
        <taxon>Cercopoidea</taxon>
        <taxon>Clastopteridae</taxon>
        <taxon>Clastoptera</taxon>
    </lineage>
</organism>
<dbReference type="Gene3D" id="2.40.10.10">
    <property type="entry name" value="Trypsin-like serine proteases"/>
    <property type="match status" value="1"/>
</dbReference>
<evidence type="ECO:0000256" key="4">
    <source>
        <dbReference type="ARBA" id="ARBA00022825"/>
    </source>
</evidence>
<dbReference type="SMART" id="SM00020">
    <property type="entry name" value="Tryp_SPc"/>
    <property type="match status" value="1"/>
</dbReference>
<protein>
    <recommendedName>
        <fullName evidence="6">Peptidase S1 domain-containing protein</fullName>
    </recommendedName>
</protein>
<accession>A0A1B6D4S4</accession>
<evidence type="ECO:0000259" key="6">
    <source>
        <dbReference type="PROSITE" id="PS50240"/>
    </source>
</evidence>
<dbReference type="PANTHER" id="PTHR24276">
    <property type="entry name" value="POLYSERASE-RELATED"/>
    <property type="match status" value="1"/>
</dbReference>
<dbReference type="InterPro" id="IPR050430">
    <property type="entry name" value="Peptidase_S1"/>
</dbReference>
<evidence type="ECO:0000313" key="7">
    <source>
        <dbReference type="EMBL" id="JAS20575.1"/>
    </source>
</evidence>
<keyword evidence="5" id="KW-1015">Disulfide bond</keyword>
<dbReference type="PRINTS" id="PR00722">
    <property type="entry name" value="CHYMOTRYPSIN"/>
</dbReference>
<evidence type="ECO:0000256" key="1">
    <source>
        <dbReference type="ARBA" id="ARBA00007664"/>
    </source>
</evidence>
<keyword evidence="4" id="KW-0720">Serine protease</keyword>
<name>A0A1B6D4S4_9HEMI</name>
<sequence length="309" mass="34877">MLRDYFKSFFQIFLLQFVTKNHILSQSEYMGRFASIGEQQHVTYIQIDRETICSGAIINESWVLSAAHCFYKNNKKVHPKNVEVAAGINDYLVIRGPTKQESAVKEIIIHPGYWSSHRLSKYDIALLKLQEPFQFDVSVFFIELDGEGWPIKDGPELRSCTTSGFGAIKTGLKRNTKLKLLEVNATHGNTACPCTKSYQWKRLVCLPPSSQPALCQGDSGSVLVCNNKAVAVAHKPVSKKTCTIDPLTEINRCGADNIIAMYMYLCPMNDWIRSHVTNVPPTPKSCMACRQKYNIFSLTCILLYTLIKH</sequence>
<dbReference type="SUPFAM" id="SSF50494">
    <property type="entry name" value="Trypsin-like serine proteases"/>
    <property type="match status" value="1"/>
</dbReference>
<evidence type="ECO:0000256" key="3">
    <source>
        <dbReference type="ARBA" id="ARBA00022801"/>
    </source>
</evidence>
<feature type="domain" description="Peptidase S1" evidence="6">
    <location>
        <begin position="23"/>
        <end position="277"/>
    </location>
</feature>
<dbReference type="InterPro" id="IPR001314">
    <property type="entry name" value="Peptidase_S1A"/>
</dbReference>
<evidence type="ECO:0000256" key="2">
    <source>
        <dbReference type="ARBA" id="ARBA00022670"/>
    </source>
</evidence>
<dbReference type="InterPro" id="IPR001254">
    <property type="entry name" value="Trypsin_dom"/>
</dbReference>
<proteinExistence type="inferred from homology"/>
<dbReference type="PANTHER" id="PTHR24276:SF96">
    <property type="entry name" value="PEPTIDASE S1 DOMAIN-CONTAINING PROTEIN"/>
    <property type="match status" value="1"/>
</dbReference>